<evidence type="ECO:0000313" key="2">
    <source>
        <dbReference type="EMBL" id="AKJ28766.1"/>
    </source>
</evidence>
<keyword evidence="1" id="KW-0472">Membrane</keyword>
<evidence type="ECO:0000313" key="3">
    <source>
        <dbReference type="Proteomes" id="UP000035352"/>
    </source>
</evidence>
<evidence type="ECO:0000256" key="1">
    <source>
        <dbReference type="SAM" id="Phobius"/>
    </source>
</evidence>
<dbReference type="Proteomes" id="UP000035352">
    <property type="component" value="Chromosome"/>
</dbReference>
<reference evidence="2 3" key="1">
    <citation type="submission" date="2015-05" db="EMBL/GenBank/DDBJ databases">
        <authorList>
            <person name="Tang B."/>
            <person name="Yu Y."/>
        </authorList>
    </citation>
    <scope>NUCLEOTIDE SEQUENCE [LARGE SCALE GENOMIC DNA]</scope>
    <source>
        <strain evidence="2 3">DSM 7029</strain>
    </source>
</reference>
<proteinExistence type="predicted"/>
<gene>
    <name evidence="2" type="ORF">AAW51_2075</name>
</gene>
<sequence>MTTSYDDAVELSEMPSEPARLYDADRFRKEQRESLKTWLLYLATFAVGVIGSIFYPGNWFAFTWF</sequence>
<dbReference type="EMBL" id="CP011371">
    <property type="protein sequence ID" value="AKJ28766.1"/>
    <property type="molecule type" value="Genomic_DNA"/>
</dbReference>
<dbReference type="STRING" id="413882.AAW51_2075"/>
<keyword evidence="1" id="KW-1133">Transmembrane helix</keyword>
<accession>A0A0G3BN45</accession>
<organism evidence="2 3">
    <name type="scientific">Caldimonas brevitalea</name>
    <dbReference type="NCBI Taxonomy" id="413882"/>
    <lineage>
        <taxon>Bacteria</taxon>
        <taxon>Pseudomonadati</taxon>
        <taxon>Pseudomonadota</taxon>
        <taxon>Betaproteobacteria</taxon>
        <taxon>Burkholderiales</taxon>
        <taxon>Sphaerotilaceae</taxon>
        <taxon>Caldimonas</taxon>
    </lineage>
</organism>
<keyword evidence="3" id="KW-1185">Reference proteome</keyword>
<dbReference type="AlphaFoldDB" id="A0A0G3BN45"/>
<name>A0A0G3BN45_9BURK</name>
<dbReference type="RefSeq" id="WP_047194558.1">
    <property type="nucleotide sequence ID" value="NZ_CP011371.1"/>
</dbReference>
<feature type="transmembrane region" description="Helical" evidence="1">
    <location>
        <begin position="38"/>
        <end position="55"/>
    </location>
</feature>
<dbReference type="KEGG" id="pbh:AAW51_2075"/>
<protein>
    <submittedName>
        <fullName evidence="2">Uncharacterized protein</fullName>
    </submittedName>
</protein>
<keyword evidence="1" id="KW-0812">Transmembrane</keyword>